<feature type="compositionally biased region" description="Basic and acidic residues" evidence="1">
    <location>
        <begin position="69"/>
        <end position="99"/>
    </location>
</feature>
<dbReference type="InterPro" id="IPR031444">
    <property type="entry name" value="PCNA-AF_dom"/>
</dbReference>
<feature type="region of interest" description="Disordered" evidence="1">
    <location>
        <begin position="1"/>
        <end position="302"/>
    </location>
</feature>
<feature type="compositionally biased region" description="Basic and acidic residues" evidence="1">
    <location>
        <begin position="178"/>
        <end position="193"/>
    </location>
</feature>
<feature type="domain" description="PCNA-associated factor histone-like" evidence="2">
    <location>
        <begin position="1"/>
        <end position="124"/>
    </location>
</feature>
<evidence type="ECO:0000259" key="2">
    <source>
        <dbReference type="Pfam" id="PF15715"/>
    </source>
</evidence>
<dbReference type="AlphaFoldDB" id="A0A653CPP7"/>
<proteinExistence type="predicted"/>
<evidence type="ECO:0000256" key="1">
    <source>
        <dbReference type="SAM" id="MobiDB-lite"/>
    </source>
</evidence>
<feature type="compositionally biased region" description="Polar residues" evidence="1">
    <location>
        <begin position="133"/>
        <end position="160"/>
    </location>
</feature>
<feature type="compositionally biased region" description="Low complexity" evidence="1">
    <location>
        <begin position="11"/>
        <end position="42"/>
    </location>
</feature>
<accession>A0A653CPP7</accession>
<dbReference type="Proteomes" id="UP000410492">
    <property type="component" value="Unassembled WGS sequence"/>
</dbReference>
<evidence type="ECO:0000313" key="3">
    <source>
        <dbReference type="EMBL" id="VEN49890.1"/>
    </source>
</evidence>
<feature type="compositionally biased region" description="Basic and acidic residues" evidence="1">
    <location>
        <begin position="275"/>
        <end position="287"/>
    </location>
</feature>
<dbReference type="Pfam" id="PF15715">
    <property type="entry name" value="PAF"/>
    <property type="match status" value="1"/>
</dbReference>
<dbReference type="EMBL" id="CAACVG010008457">
    <property type="protein sequence ID" value="VEN49890.1"/>
    <property type="molecule type" value="Genomic_DNA"/>
</dbReference>
<protein>
    <recommendedName>
        <fullName evidence="2">PCNA-associated factor histone-like domain-containing protein</fullName>
    </recommendedName>
</protein>
<reference evidence="3 4" key="1">
    <citation type="submission" date="2019-01" db="EMBL/GenBank/DDBJ databases">
        <authorList>
            <person name="Sayadi A."/>
        </authorList>
    </citation>
    <scope>NUCLEOTIDE SEQUENCE [LARGE SCALE GENOMIC DNA]</scope>
</reference>
<gene>
    <name evidence="3" type="ORF">CALMAC_LOCUS10840</name>
</gene>
<evidence type="ECO:0000313" key="4">
    <source>
        <dbReference type="Proteomes" id="UP000410492"/>
    </source>
</evidence>
<sequence>MVRTAGAIRISGGKSSKKSSGGAPPSSSGGSNKSSGSHASGNRLPPIPHTDVPTWQKPITNFFNTGGLKSKDSHIDPDDKTKQDTDTSKIQQKYHEKGEPAQSSSSSCYSGIETDHQEKRSQANSELEKNEQDSSVNKDVSNNKTVTNSLEKVSQKSPSAGATAKKVNCDENDPVNENSHEADISTTENHEVNEPVSQLSVEHANNSSEVKQNEVLALSNKGVEITDGSYHTHNSDEKNESVSITESLDEASDKENMSVSPVGGNCAEGNNSCKKGAESGDGEKEQAGEEYDVEPAAKKIKT</sequence>
<name>A0A653CPP7_CALMS</name>
<organism evidence="3 4">
    <name type="scientific">Callosobruchus maculatus</name>
    <name type="common">Southern cowpea weevil</name>
    <name type="synonym">Pulse bruchid</name>
    <dbReference type="NCBI Taxonomy" id="64391"/>
    <lineage>
        <taxon>Eukaryota</taxon>
        <taxon>Metazoa</taxon>
        <taxon>Ecdysozoa</taxon>
        <taxon>Arthropoda</taxon>
        <taxon>Hexapoda</taxon>
        <taxon>Insecta</taxon>
        <taxon>Pterygota</taxon>
        <taxon>Neoptera</taxon>
        <taxon>Endopterygota</taxon>
        <taxon>Coleoptera</taxon>
        <taxon>Polyphaga</taxon>
        <taxon>Cucujiformia</taxon>
        <taxon>Chrysomeloidea</taxon>
        <taxon>Chrysomelidae</taxon>
        <taxon>Bruchinae</taxon>
        <taxon>Bruchini</taxon>
        <taxon>Callosobruchus</taxon>
    </lineage>
</organism>
<dbReference type="OrthoDB" id="6774948at2759"/>
<feature type="compositionally biased region" description="Polar residues" evidence="1">
    <location>
        <begin position="195"/>
        <end position="210"/>
    </location>
</feature>
<keyword evidence="4" id="KW-1185">Reference proteome</keyword>
<feature type="compositionally biased region" description="Basic and acidic residues" evidence="1">
    <location>
        <begin position="113"/>
        <end position="132"/>
    </location>
</feature>